<protein>
    <submittedName>
        <fullName evidence="12">SusC/RagA family TonB-linked outer membrane protein</fullName>
    </submittedName>
</protein>
<evidence type="ECO:0000256" key="5">
    <source>
        <dbReference type="ARBA" id="ARBA00023077"/>
    </source>
</evidence>
<dbReference type="NCBIfam" id="TIGR04057">
    <property type="entry name" value="SusC_RagA_signa"/>
    <property type="match status" value="1"/>
</dbReference>
<dbReference type="InterPro" id="IPR023996">
    <property type="entry name" value="TonB-dep_OMP_SusC/RagA"/>
</dbReference>
<sequence>MKSNWKSAVFSVKKSKTFKIMRLLMIFCFFFVSGAMANGYSQEQVVSLNLHQCDVNTLCQEIWKQTGLRFIYNEEHVKNLTAFDVKADKKTVREVLDQVFDNTSLRYFFEQDVIYILAKSGQVKKQETKQASGTVKDKKGEPLPGVTVLIKGTHNGVVTDVDGNFMIKIPRDTVTFVFSFVGMKKQEVKYTPGKKLNIVMEEDVEQMEEVVVTGYQTLSKERNAGSFGIVSGSEIKERVGLTGSVLESMEGLTSGLNINYADGQDKYLIRGLTSISSNRSPLFVVDGVAMSSENFENMVNSNDIESITFLKDATAASIWGARAANGVVVITTKKGKDTDRKIKISYDGSFTYKGMPDFGYMQYMSSGTLIKSATEIFDPEFYTWNAVTTTNNGISGFLPIVYPHELPMYKAINKEYTEVQRDEELARLASLNNRSQIEDLFMQPAFFTNHSLSFMGGSGVHRYYGSLGFGNDQTNDKVRTNKYMLNLKQDFNFTDWLKIDLTVNLAMTDKKDKSMYSVNNSILPYMMFKDENGDALSYSVLNFYEPDRLNYENLSGVSLDYIPLEDNRDGFNKSTLLNARVNAGIEIKLWKGLSYSGRFQYQRSEGKAEQFNDQESFSVRRELVEFAQAATTENGVPTFYLPETGGHYTNTSTYNTDWTVRNQLMYDRNFEESASHVTGLAGMEVRGTLTNSHGTFSRGYDPQTMTYNSYDEGELIKNGIKNPILKQGTSAVNKLTKKHFTDSETEYRFVSFYANGAYTYNSKYTLNASIRVDQSNLFGSDPSVQYKPVWSVGGAWTLGQENFMQHIGWLDRLVLRFSYGLGGNSPDPGLGGPYDVLVVTQDAVYPGKGYNVVTPANDKLTWEKTRTINVGVDFSVLQGRLNGSLDAYFKKTTDLLGNVPLNPVTGWVNALANLGTMTNKGFEFSLNSQNMSGVFNWSTNFTLTYNKNTIEKLSVANALSPSSIIYENYVEGYAAGSLFAYRWAGLDNMGDPQVYDENGEKVKLTQDLTDLKCMRYMGTMQAPWYGGLTNTFSYKGIELSCMFVYNLGHKMRNDVNQFYTGRITSNLHKDFDKRWRQPGDENITDIPSYEANSKTSTTRRDISLYRFSDQQVLDASYIKLRNLSLAYALPSGICDRLSAENIKIRFQVSNLFYWAANHQGIDPEAMNLRNGVRATQFGPSWSIGLTVNFK</sequence>
<dbReference type="EMBL" id="QRZA01000015">
    <property type="protein sequence ID" value="RGV33105.1"/>
    <property type="molecule type" value="Genomic_DNA"/>
</dbReference>
<keyword evidence="5 9" id="KW-0798">TonB box</keyword>
<dbReference type="Pfam" id="PF00593">
    <property type="entry name" value="TonB_dep_Rec_b-barrel"/>
    <property type="match status" value="1"/>
</dbReference>
<dbReference type="RefSeq" id="WP_118260760.1">
    <property type="nucleotide sequence ID" value="NZ_CALBWO010000034.1"/>
</dbReference>
<feature type="domain" description="TonB-dependent receptor plug" evidence="11">
    <location>
        <begin position="222"/>
        <end position="327"/>
    </location>
</feature>
<evidence type="ECO:0000313" key="13">
    <source>
        <dbReference type="Proteomes" id="UP000283589"/>
    </source>
</evidence>
<proteinExistence type="inferred from homology"/>
<comment type="caution">
    <text evidence="12">The sequence shown here is derived from an EMBL/GenBank/DDBJ whole genome shotgun (WGS) entry which is preliminary data.</text>
</comment>
<dbReference type="SUPFAM" id="SSF49464">
    <property type="entry name" value="Carboxypeptidase regulatory domain-like"/>
    <property type="match status" value="1"/>
</dbReference>
<dbReference type="InterPro" id="IPR023997">
    <property type="entry name" value="TonB-dep_OMP_SusC/RagA_CS"/>
</dbReference>
<dbReference type="GO" id="GO:0009279">
    <property type="term" value="C:cell outer membrane"/>
    <property type="evidence" value="ECO:0007669"/>
    <property type="project" value="UniProtKB-SubCell"/>
</dbReference>
<keyword evidence="3 8" id="KW-1134">Transmembrane beta strand</keyword>
<dbReference type="STRING" id="1121130.GCA_000519105_03899"/>
<dbReference type="PROSITE" id="PS52016">
    <property type="entry name" value="TONB_DEPENDENT_REC_3"/>
    <property type="match status" value="1"/>
</dbReference>
<dbReference type="Pfam" id="PF07715">
    <property type="entry name" value="Plug"/>
    <property type="match status" value="1"/>
</dbReference>
<comment type="similarity">
    <text evidence="8 9">Belongs to the TonB-dependent receptor family.</text>
</comment>
<dbReference type="InterPro" id="IPR008969">
    <property type="entry name" value="CarboxyPept-like_regulatory"/>
</dbReference>
<name>A0A412WZ92_9BACT</name>
<keyword evidence="7 8" id="KW-0998">Cell outer membrane</keyword>
<dbReference type="FunFam" id="2.60.40.1120:FF:000003">
    <property type="entry name" value="Outer membrane protein Omp121"/>
    <property type="match status" value="1"/>
</dbReference>
<comment type="subcellular location">
    <subcellularLocation>
        <location evidence="1 8">Cell outer membrane</location>
        <topology evidence="1 8">Multi-pass membrane protein</topology>
    </subcellularLocation>
</comment>
<gene>
    <name evidence="12" type="ORF">DWW18_12205</name>
</gene>
<evidence type="ECO:0000256" key="3">
    <source>
        <dbReference type="ARBA" id="ARBA00022452"/>
    </source>
</evidence>
<evidence type="ECO:0000256" key="1">
    <source>
        <dbReference type="ARBA" id="ARBA00004571"/>
    </source>
</evidence>
<dbReference type="InterPro" id="IPR012910">
    <property type="entry name" value="Plug_dom"/>
</dbReference>
<dbReference type="Gene3D" id="2.40.170.20">
    <property type="entry name" value="TonB-dependent receptor, beta-barrel domain"/>
    <property type="match status" value="1"/>
</dbReference>
<dbReference type="NCBIfam" id="TIGR04056">
    <property type="entry name" value="OMP_RagA_SusC"/>
    <property type="match status" value="1"/>
</dbReference>
<dbReference type="InterPro" id="IPR039426">
    <property type="entry name" value="TonB-dep_rcpt-like"/>
</dbReference>
<keyword evidence="4 8" id="KW-0812">Transmembrane</keyword>
<dbReference type="Proteomes" id="UP000283589">
    <property type="component" value="Unassembled WGS sequence"/>
</dbReference>
<evidence type="ECO:0000256" key="9">
    <source>
        <dbReference type="RuleBase" id="RU003357"/>
    </source>
</evidence>
<evidence type="ECO:0000256" key="7">
    <source>
        <dbReference type="ARBA" id="ARBA00023237"/>
    </source>
</evidence>
<feature type="domain" description="TonB-dependent receptor-like beta-barrel" evidence="10">
    <location>
        <begin position="555"/>
        <end position="949"/>
    </location>
</feature>
<evidence type="ECO:0000256" key="6">
    <source>
        <dbReference type="ARBA" id="ARBA00023136"/>
    </source>
</evidence>
<organism evidence="12 13">
    <name type="scientific">Butyricimonas virosa</name>
    <dbReference type="NCBI Taxonomy" id="544645"/>
    <lineage>
        <taxon>Bacteria</taxon>
        <taxon>Pseudomonadati</taxon>
        <taxon>Bacteroidota</taxon>
        <taxon>Bacteroidia</taxon>
        <taxon>Bacteroidales</taxon>
        <taxon>Odoribacteraceae</taxon>
        <taxon>Butyricimonas</taxon>
    </lineage>
</organism>
<evidence type="ECO:0000259" key="10">
    <source>
        <dbReference type="Pfam" id="PF00593"/>
    </source>
</evidence>
<dbReference type="InterPro" id="IPR000531">
    <property type="entry name" value="Beta-barrel_TonB"/>
</dbReference>
<dbReference type="Gene3D" id="2.60.40.1120">
    <property type="entry name" value="Carboxypeptidase-like, regulatory domain"/>
    <property type="match status" value="1"/>
</dbReference>
<dbReference type="SUPFAM" id="SSF56935">
    <property type="entry name" value="Porins"/>
    <property type="match status" value="1"/>
</dbReference>
<accession>A0A412WZ92</accession>
<dbReference type="AlphaFoldDB" id="A0A412WZ92"/>
<evidence type="ECO:0000313" key="12">
    <source>
        <dbReference type="EMBL" id="RGV33105.1"/>
    </source>
</evidence>
<dbReference type="Pfam" id="PF13715">
    <property type="entry name" value="CarbopepD_reg_2"/>
    <property type="match status" value="1"/>
</dbReference>
<dbReference type="Gene3D" id="2.170.130.10">
    <property type="entry name" value="TonB-dependent receptor, plug domain"/>
    <property type="match status" value="1"/>
</dbReference>
<evidence type="ECO:0000256" key="2">
    <source>
        <dbReference type="ARBA" id="ARBA00022448"/>
    </source>
</evidence>
<keyword evidence="6 8" id="KW-0472">Membrane</keyword>
<dbReference type="InterPro" id="IPR036942">
    <property type="entry name" value="Beta-barrel_TonB_sf"/>
</dbReference>
<keyword evidence="2 8" id="KW-0813">Transport</keyword>
<evidence type="ECO:0000256" key="4">
    <source>
        <dbReference type="ARBA" id="ARBA00022692"/>
    </source>
</evidence>
<evidence type="ECO:0000256" key="8">
    <source>
        <dbReference type="PROSITE-ProRule" id="PRU01360"/>
    </source>
</evidence>
<dbReference type="InterPro" id="IPR037066">
    <property type="entry name" value="Plug_dom_sf"/>
</dbReference>
<evidence type="ECO:0000259" key="11">
    <source>
        <dbReference type="Pfam" id="PF07715"/>
    </source>
</evidence>
<reference evidence="12 13" key="1">
    <citation type="submission" date="2018-08" db="EMBL/GenBank/DDBJ databases">
        <title>A genome reference for cultivated species of the human gut microbiota.</title>
        <authorList>
            <person name="Zou Y."/>
            <person name="Xue W."/>
            <person name="Luo G."/>
        </authorList>
    </citation>
    <scope>NUCLEOTIDE SEQUENCE [LARGE SCALE GENOMIC DNA]</scope>
    <source>
        <strain evidence="12 13">AF14-49</strain>
    </source>
</reference>